<keyword evidence="2" id="KW-0808">Transferase</keyword>
<evidence type="ECO:0000313" key="2">
    <source>
        <dbReference type="EMBL" id="MEU7071671.1"/>
    </source>
</evidence>
<keyword evidence="3" id="KW-1185">Reference proteome</keyword>
<dbReference type="PANTHER" id="PTHR21310:SF15">
    <property type="entry name" value="AMINOGLYCOSIDE PHOSPHOTRANSFERASE DOMAIN-CONTAINING PROTEIN"/>
    <property type="match status" value="1"/>
</dbReference>
<accession>A0ABV3CA59</accession>
<comment type="caution">
    <text evidence="2">The sequence shown here is derived from an EMBL/GenBank/DDBJ whole genome shotgun (WGS) entry which is preliminary data.</text>
</comment>
<gene>
    <name evidence="2" type="ORF">AB0A88_16210</name>
</gene>
<dbReference type="RefSeq" id="WP_358471121.1">
    <property type="nucleotide sequence ID" value="NZ_JBEZAE010000009.1"/>
</dbReference>
<dbReference type="Proteomes" id="UP001551329">
    <property type="component" value="Unassembled WGS sequence"/>
</dbReference>
<dbReference type="SUPFAM" id="SSF56112">
    <property type="entry name" value="Protein kinase-like (PK-like)"/>
    <property type="match status" value="1"/>
</dbReference>
<sequence>MAATTDPSPQQGPDDADAAEAELAAQRLRHALGPVTVVRSTALGGGLYNTARLLELADGRRLVLKTAPRADTPALTHEQGLLGTEAFFHHLAARAGAPAPTVLHHEPVGPGTPAEWLLLTHVDGITWDAARDRIAPADRAALRHRLGECLARIATVTGAAYGYPRPSVGLSGPDWPSAFTAMLHAVLADAIRFEVALPAPPGLLADLPVRFAHRLAEVRRPALVHFDAWEGNIVLARTGNGPWHLSGLIDGERAFFGDPLAEFVGLDPLGSAEDDPDLMAGYRSVAPGLTVDTGARTRLALYRVYLALVMRVEAVPRAYGGEFAAWLDTWSAERVTRQLGVLDALEA</sequence>
<dbReference type="InterPro" id="IPR002575">
    <property type="entry name" value="Aminoglycoside_PTrfase"/>
</dbReference>
<dbReference type="Gene3D" id="3.90.1200.10">
    <property type="match status" value="1"/>
</dbReference>
<evidence type="ECO:0000313" key="3">
    <source>
        <dbReference type="Proteomes" id="UP001551329"/>
    </source>
</evidence>
<protein>
    <submittedName>
        <fullName evidence="2">Aminoglycoside phosphotransferase family protein</fullName>
        <ecNumber evidence="2">2.7.1.-</ecNumber>
    </submittedName>
</protein>
<organism evidence="2 3">
    <name type="scientific">Streptomyces narbonensis</name>
    <dbReference type="NCBI Taxonomy" id="67333"/>
    <lineage>
        <taxon>Bacteria</taxon>
        <taxon>Bacillati</taxon>
        <taxon>Actinomycetota</taxon>
        <taxon>Actinomycetes</taxon>
        <taxon>Kitasatosporales</taxon>
        <taxon>Streptomycetaceae</taxon>
        <taxon>Streptomyces</taxon>
    </lineage>
</organism>
<dbReference type="InterPro" id="IPR051678">
    <property type="entry name" value="AGP_Transferase"/>
</dbReference>
<dbReference type="EMBL" id="JBEZAE010000009">
    <property type="protein sequence ID" value="MEU7071671.1"/>
    <property type="molecule type" value="Genomic_DNA"/>
</dbReference>
<reference evidence="2 3" key="1">
    <citation type="submission" date="2024-06" db="EMBL/GenBank/DDBJ databases">
        <title>The Natural Products Discovery Center: Release of the First 8490 Sequenced Strains for Exploring Actinobacteria Biosynthetic Diversity.</title>
        <authorList>
            <person name="Kalkreuter E."/>
            <person name="Kautsar S.A."/>
            <person name="Yang D."/>
            <person name="Bader C.D."/>
            <person name="Teijaro C.N."/>
            <person name="Fluegel L."/>
            <person name="Davis C.M."/>
            <person name="Simpson J.R."/>
            <person name="Lauterbach L."/>
            <person name="Steele A.D."/>
            <person name="Gui C."/>
            <person name="Meng S."/>
            <person name="Li G."/>
            <person name="Viehrig K."/>
            <person name="Ye F."/>
            <person name="Su P."/>
            <person name="Kiefer A.F."/>
            <person name="Nichols A."/>
            <person name="Cepeda A.J."/>
            <person name="Yan W."/>
            <person name="Fan B."/>
            <person name="Jiang Y."/>
            <person name="Adhikari A."/>
            <person name="Zheng C.-J."/>
            <person name="Schuster L."/>
            <person name="Cowan T.M."/>
            <person name="Smanski M.J."/>
            <person name="Chevrette M.G."/>
            <person name="De Carvalho L.P.S."/>
            <person name="Shen B."/>
        </authorList>
    </citation>
    <scope>NUCLEOTIDE SEQUENCE [LARGE SCALE GENOMIC DNA]</scope>
    <source>
        <strain evidence="2 3">NPDC045974</strain>
    </source>
</reference>
<feature type="domain" description="Aminoglycoside phosphotransferase" evidence="1">
    <location>
        <begin position="41"/>
        <end position="267"/>
    </location>
</feature>
<name>A0ABV3CA59_9ACTN</name>
<proteinExistence type="predicted"/>
<dbReference type="InterPro" id="IPR011009">
    <property type="entry name" value="Kinase-like_dom_sf"/>
</dbReference>
<dbReference type="EC" id="2.7.1.-" evidence="2"/>
<dbReference type="Pfam" id="PF01636">
    <property type="entry name" value="APH"/>
    <property type="match status" value="1"/>
</dbReference>
<dbReference type="PANTHER" id="PTHR21310">
    <property type="entry name" value="AMINOGLYCOSIDE PHOSPHOTRANSFERASE-RELATED-RELATED"/>
    <property type="match status" value="1"/>
</dbReference>
<evidence type="ECO:0000259" key="1">
    <source>
        <dbReference type="Pfam" id="PF01636"/>
    </source>
</evidence>
<dbReference type="Gene3D" id="3.30.200.20">
    <property type="entry name" value="Phosphorylase Kinase, domain 1"/>
    <property type="match status" value="1"/>
</dbReference>
<dbReference type="GO" id="GO:0016740">
    <property type="term" value="F:transferase activity"/>
    <property type="evidence" value="ECO:0007669"/>
    <property type="project" value="UniProtKB-KW"/>
</dbReference>